<dbReference type="EMBL" id="VSSQ01055115">
    <property type="protein sequence ID" value="MPN09020.1"/>
    <property type="molecule type" value="Genomic_DNA"/>
</dbReference>
<sequence length="97" mass="10588">MVKEHGAVFDAYAYAFFFGKLDDGRPDGFEELDVLFYRFILVTAYKGGDQVDAQFGRRGNYLLEMLNVGGSFFKVGIHGVGVKGQGGDLNALVGTIL</sequence>
<name>A0A645F577_9ZZZZ</name>
<gene>
    <name evidence="1" type="ORF">SDC9_156308</name>
</gene>
<comment type="caution">
    <text evidence="1">The sequence shown here is derived from an EMBL/GenBank/DDBJ whole genome shotgun (WGS) entry which is preliminary data.</text>
</comment>
<accession>A0A645F577</accession>
<dbReference type="AlphaFoldDB" id="A0A645F577"/>
<protein>
    <submittedName>
        <fullName evidence="1">Uncharacterized protein</fullName>
    </submittedName>
</protein>
<proteinExistence type="predicted"/>
<organism evidence="1">
    <name type="scientific">bioreactor metagenome</name>
    <dbReference type="NCBI Taxonomy" id="1076179"/>
    <lineage>
        <taxon>unclassified sequences</taxon>
        <taxon>metagenomes</taxon>
        <taxon>ecological metagenomes</taxon>
    </lineage>
</organism>
<evidence type="ECO:0000313" key="1">
    <source>
        <dbReference type="EMBL" id="MPN09020.1"/>
    </source>
</evidence>
<reference evidence="1" key="1">
    <citation type="submission" date="2019-08" db="EMBL/GenBank/DDBJ databases">
        <authorList>
            <person name="Kucharzyk K."/>
            <person name="Murdoch R.W."/>
            <person name="Higgins S."/>
            <person name="Loffler F."/>
        </authorList>
    </citation>
    <scope>NUCLEOTIDE SEQUENCE</scope>
</reference>